<evidence type="ECO:0000256" key="1">
    <source>
        <dbReference type="SAM" id="MobiDB-lite"/>
    </source>
</evidence>
<feature type="compositionally biased region" description="Basic and acidic residues" evidence="1">
    <location>
        <begin position="14"/>
        <end position="39"/>
    </location>
</feature>
<keyword evidence="3" id="KW-1185">Reference proteome</keyword>
<proteinExistence type="predicted"/>
<protein>
    <submittedName>
        <fullName evidence="2">Uncharacterized protein</fullName>
    </submittedName>
</protein>
<accession>A0AAV1FF81</accession>
<dbReference type="Proteomes" id="UP001178508">
    <property type="component" value="Chromosome 6"/>
</dbReference>
<evidence type="ECO:0000313" key="2">
    <source>
        <dbReference type="EMBL" id="CAJ1059364.1"/>
    </source>
</evidence>
<name>A0AAV1FF81_XYRNO</name>
<gene>
    <name evidence="2" type="ORF">XNOV1_A030737</name>
</gene>
<evidence type="ECO:0000313" key="3">
    <source>
        <dbReference type="Proteomes" id="UP001178508"/>
    </source>
</evidence>
<dbReference type="AlphaFoldDB" id="A0AAV1FF81"/>
<organism evidence="2 3">
    <name type="scientific">Xyrichtys novacula</name>
    <name type="common">Pearly razorfish</name>
    <name type="synonym">Hemipteronotus novacula</name>
    <dbReference type="NCBI Taxonomy" id="13765"/>
    <lineage>
        <taxon>Eukaryota</taxon>
        <taxon>Metazoa</taxon>
        <taxon>Chordata</taxon>
        <taxon>Craniata</taxon>
        <taxon>Vertebrata</taxon>
        <taxon>Euteleostomi</taxon>
        <taxon>Actinopterygii</taxon>
        <taxon>Neopterygii</taxon>
        <taxon>Teleostei</taxon>
        <taxon>Neoteleostei</taxon>
        <taxon>Acanthomorphata</taxon>
        <taxon>Eupercaria</taxon>
        <taxon>Labriformes</taxon>
        <taxon>Labridae</taxon>
        <taxon>Xyrichtys</taxon>
    </lineage>
</organism>
<feature type="region of interest" description="Disordered" evidence="1">
    <location>
        <begin position="93"/>
        <end position="114"/>
    </location>
</feature>
<feature type="region of interest" description="Disordered" evidence="1">
    <location>
        <begin position="1"/>
        <end position="41"/>
    </location>
</feature>
<sequence length="195" mass="21943">MDGALDGRGPRLRSAADGDERRRAKDDSTITEKDQEHNPQDSFLFLLRNMENMENMENRSRFISPPLNLSPEERPVAPQRCSLLPTFLTSSVERSSSDRPAAAAGPPTTLSAAGHRTHAICEERGEPLQRLQRILDQLKVKHTFYNSNMKTEIKICVTEQMILVCQRSNPLQLRTRHDVTQDAVYLLAISVTSSS</sequence>
<dbReference type="EMBL" id="OY660869">
    <property type="protein sequence ID" value="CAJ1059364.1"/>
    <property type="molecule type" value="Genomic_DNA"/>
</dbReference>
<reference evidence="2" key="1">
    <citation type="submission" date="2023-08" db="EMBL/GenBank/DDBJ databases">
        <authorList>
            <person name="Alioto T."/>
            <person name="Alioto T."/>
            <person name="Gomez Garrido J."/>
        </authorList>
    </citation>
    <scope>NUCLEOTIDE SEQUENCE</scope>
</reference>